<reference evidence="2 3" key="1">
    <citation type="journal article" date="2019" name="Sci. Rep.">
        <title>Orb-weaving spider Araneus ventricosus genome elucidates the spidroin gene catalogue.</title>
        <authorList>
            <person name="Kono N."/>
            <person name="Nakamura H."/>
            <person name="Ohtoshi R."/>
            <person name="Moran D.A.P."/>
            <person name="Shinohara A."/>
            <person name="Yoshida Y."/>
            <person name="Fujiwara M."/>
            <person name="Mori M."/>
            <person name="Tomita M."/>
            <person name="Arakawa K."/>
        </authorList>
    </citation>
    <scope>NUCLEOTIDE SEQUENCE [LARGE SCALE GENOMIC DNA]</scope>
</reference>
<name>A0A4Y2X844_ARAVE</name>
<accession>A0A4Y2X844</accession>
<evidence type="ECO:0000313" key="3">
    <source>
        <dbReference type="Proteomes" id="UP000499080"/>
    </source>
</evidence>
<proteinExistence type="predicted"/>
<sequence>MNISTPTISIPFELESPSTNSTEIFTILTTHPTLVKIKSKLLQLLCSQDNMRRSVIHIYCEDSRPAVQLGLAKVDTWTVGKLNKGVFTQRAFFTSCPIDERLWI</sequence>
<keyword evidence="3" id="KW-1185">Reference proteome</keyword>
<organism evidence="2 3">
    <name type="scientific">Araneus ventricosus</name>
    <name type="common">Orbweaver spider</name>
    <name type="synonym">Epeira ventricosa</name>
    <dbReference type="NCBI Taxonomy" id="182803"/>
    <lineage>
        <taxon>Eukaryota</taxon>
        <taxon>Metazoa</taxon>
        <taxon>Ecdysozoa</taxon>
        <taxon>Arthropoda</taxon>
        <taxon>Chelicerata</taxon>
        <taxon>Arachnida</taxon>
        <taxon>Araneae</taxon>
        <taxon>Araneomorphae</taxon>
        <taxon>Entelegynae</taxon>
        <taxon>Araneoidea</taxon>
        <taxon>Araneidae</taxon>
        <taxon>Araneus</taxon>
    </lineage>
</organism>
<dbReference type="Proteomes" id="UP000499080">
    <property type="component" value="Unassembled WGS sequence"/>
</dbReference>
<dbReference type="EMBL" id="BGPR01073044">
    <property type="protein sequence ID" value="GBO45761.1"/>
    <property type="molecule type" value="Genomic_DNA"/>
</dbReference>
<dbReference type="EMBL" id="BGPR01073041">
    <property type="protein sequence ID" value="GBO45759.1"/>
    <property type="molecule type" value="Genomic_DNA"/>
</dbReference>
<comment type="caution">
    <text evidence="2">The sequence shown here is derived from an EMBL/GenBank/DDBJ whole genome shotgun (WGS) entry which is preliminary data.</text>
</comment>
<protein>
    <submittedName>
        <fullName evidence="2">Uncharacterized protein</fullName>
    </submittedName>
</protein>
<gene>
    <name evidence="1" type="ORF">AVEN_103728_1</name>
    <name evidence="2" type="ORF">AVEN_162517_1</name>
</gene>
<dbReference type="AlphaFoldDB" id="A0A4Y2X844"/>
<evidence type="ECO:0000313" key="2">
    <source>
        <dbReference type="EMBL" id="GBO45761.1"/>
    </source>
</evidence>
<evidence type="ECO:0000313" key="1">
    <source>
        <dbReference type="EMBL" id="GBO45759.1"/>
    </source>
</evidence>